<reference evidence="1 2" key="1">
    <citation type="journal article" date="2016" name="Nat. Commun.">
        <title>Thousands of microbial genomes shed light on interconnected biogeochemical processes in an aquifer system.</title>
        <authorList>
            <person name="Anantharaman K."/>
            <person name="Brown C.T."/>
            <person name="Hug L.A."/>
            <person name="Sharon I."/>
            <person name="Castelle C.J."/>
            <person name="Probst A.J."/>
            <person name="Thomas B.C."/>
            <person name="Singh A."/>
            <person name="Wilkins M.J."/>
            <person name="Karaoz U."/>
            <person name="Brodie E.L."/>
            <person name="Williams K.H."/>
            <person name="Hubbard S.S."/>
            <person name="Banfield J.F."/>
        </authorList>
    </citation>
    <scope>NUCLEOTIDE SEQUENCE [LARGE SCALE GENOMIC DNA]</scope>
</reference>
<comment type="caution">
    <text evidence="1">The sequence shown here is derived from an EMBL/GenBank/DDBJ whole genome shotgun (WGS) entry which is preliminary data.</text>
</comment>
<dbReference type="EMBL" id="MFPU01000009">
    <property type="protein sequence ID" value="OGH70367.1"/>
    <property type="molecule type" value="Genomic_DNA"/>
</dbReference>
<evidence type="ECO:0000313" key="1">
    <source>
        <dbReference type="EMBL" id="OGH70367.1"/>
    </source>
</evidence>
<proteinExistence type="predicted"/>
<dbReference type="Proteomes" id="UP000177953">
    <property type="component" value="Unassembled WGS sequence"/>
</dbReference>
<sequence length="106" mass="12206">MSERFRLEWHSPGVLAIGWARGTSRVRGDCLVNAIQEKTDPKAFIEKQKRPDHTKFTNLMTFAEARQFIAQNPRMLGSQIHDCLGLKLMDARQILLFSIPLQIQNK</sequence>
<protein>
    <submittedName>
        <fullName evidence="1">Uncharacterized protein</fullName>
    </submittedName>
</protein>
<evidence type="ECO:0000313" key="2">
    <source>
        <dbReference type="Proteomes" id="UP000177953"/>
    </source>
</evidence>
<accession>A0A1F6MFC4</accession>
<organism evidence="1 2">
    <name type="scientific">Candidatus Magasanikbacteria bacterium RIFCSPHIGHO2_01_FULL_47_8</name>
    <dbReference type="NCBI Taxonomy" id="1798673"/>
    <lineage>
        <taxon>Bacteria</taxon>
        <taxon>Candidatus Magasanikiibacteriota</taxon>
    </lineage>
</organism>
<name>A0A1F6MFC4_9BACT</name>
<dbReference type="AlphaFoldDB" id="A0A1F6MFC4"/>
<gene>
    <name evidence="1" type="ORF">A2754_03150</name>
</gene>